<proteinExistence type="predicted"/>
<accession>A0A951IV04</accession>
<protein>
    <submittedName>
        <fullName evidence="3">Glycosyltransferase WbuB</fullName>
    </submittedName>
</protein>
<feature type="domain" description="Glycosyl transferase family 1" evidence="1">
    <location>
        <begin position="216"/>
        <end position="366"/>
    </location>
</feature>
<dbReference type="RefSeq" id="WP_219286268.1">
    <property type="nucleotide sequence ID" value="NZ_RPHB01000001.1"/>
</dbReference>
<reference evidence="3 4" key="1">
    <citation type="journal article" date="2020" name="Syst. Appl. Microbiol.">
        <title>Arthrospiribacter ruber gen. nov., sp. nov., a novel bacterium isolated from Arthrospira cultures.</title>
        <authorList>
            <person name="Waleron M."/>
            <person name="Misztak A."/>
            <person name="Waleron M.M."/>
            <person name="Furmaniak M."/>
            <person name="Mrozik A."/>
            <person name="Waleron K."/>
        </authorList>
    </citation>
    <scope>NUCLEOTIDE SEQUENCE [LARGE SCALE GENOMIC DNA]</scope>
    <source>
        <strain evidence="3 4">DPMB0001</strain>
    </source>
</reference>
<dbReference type="InterPro" id="IPR050194">
    <property type="entry name" value="Glycosyltransferase_grp1"/>
</dbReference>
<keyword evidence="4" id="KW-1185">Reference proteome</keyword>
<dbReference type="PANTHER" id="PTHR45947">
    <property type="entry name" value="SULFOQUINOVOSYL TRANSFERASE SQD2"/>
    <property type="match status" value="1"/>
</dbReference>
<sequence>MKILFLTDNFPPEINAPANRTYEHCREWVKKGAEVTIITCAPNFPKGAVFEGYKNKLYQKEEIDGIQVIRVWSYISANSGTIRRILDYLSFGFSAFWAGLLQKTDLIIGTSPQFFTAVAAWQLSVFKRKKWVMEVRDLWPESIIAVGAMSNKAVIAVLEWLELRMYRSADKLVVVTDTFKEKIKAKGIPAKKIKVYKNGVILDKYRPAAKNPDLVKQYNLEGKRVISYIGTHGMAHGLSFILDCANTLQLKRPDLVFMFVGDGAQKNELMEKAGKESITNVIFVDSVPKEEVLDYLNLMDIALVNLKKSDTFKTVIPSKIFEAAAVEKPILLGLEGETKGMIEAYHAGEVFEPENQDSFMEALERLCGVTCDLEPYIEGCRKLAWDFQRKKIAASLLEELKLI</sequence>
<organism evidence="3 4">
    <name type="scientific">Arthrospiribacter ruber</name>
    <dbReference type="NCBI Taxonomy" id="2487934"/>
    <lineage>
        <taxon>Bacteria</taxon>
        <taxon>Pseudomonadati</taxon>
        <taxon>Bacteroidota</taxon>
        <taxon>Cytophagia</taxon>
        <taxon>Cytophagales</taxon>
        <taxon>Cyclobacteriaceae</taxon>
        <taxon>Arthrospiribacter</taxon>
    </lineage>
</organism>
<dbReference type="InterPro" id="IPR001296">
    <property type="entry name" value="Glyco_trans_1"/>
</dbReference>
<dbReference type="Proteomes" id="UP000727490">
    <property type="component" value="Unassembled WGS sequence"/>
</dbReference>
<evidence type="ECO:0000313" key="4">
    <source>
        <dbReference type="Proteomes" id="UP000727490"/>
    </source>
</evidence>
<dbReference type="AlphaFoldDB" id="A0A951IV04"/>
<comment type="caution">
    <text evidence="3">The sequence shown here is derived from an EMBL/GenBank/DDBJ whole genome shotgun (WGS) entry which is preliminary data.</text>
</comment>
<feature type="domain" description="Glycosyltransferase subfamily 4-like N-terminal" evidence="2">
    <location>
        <begin position="17"/>
        <end position="199"/>
    </location>
</feature>
<dbReference type="GO" id="GO:0016758">
    <property type="term" value="F:hexosyltransferase activity"/>
    <property type="evidence" value="ECO:0007669"/>
    <property type="project" value="TreeGrafter"/>
</dbReference>
<gene>
    <name evidence="3" type="ORF">EGN73_01120</name>
</gene>
<dbReference type="Pfam" id="PF00534">
    <property type="entry name" value="Glycos_transf_1"/>
    <property type="match status" value="1"/>
</dbReference>
<evidence type="ECO:0000259" key="2">
    <source>
        <dbReference type="Pfam" id="PF13579"/>
    </source>
</evidence>
<evidence type="ECO:0000313" key="3">
    <source>
        <dbReference type="EMBL" id="MBW3466414.1"/>
    </source>
</evidence>
<evidence type="ECO:0000259" key="1">
    <source>
        <dbReference type="Pfam" id="PF00534"/>
    </source>
</evidence>
<dbReference type="PANTHER" id="PTHR45947:SF3">
    <property type="entry name" value="SULFOQUINOVOSYL TRANSFERASE SQD2"/>
    <property type="match status" value="1"/>
</dbReference>
<dbReference type="InterPro" id="IPR028098">
    <property type="entry name" value="Glyco_trans_4-like_N"/>
</dbReference>
<dbReference type="EMBL" id="RPHB01000001">
    <property type="protein sequence ID" value="MBW3466414.1"/>
    <property type="molecule type" value="Genomic_DNA"/>
</dbReference>
<name>A0A951IV04_9BACT</name>
<dbReference type="Pfam" id="PF13579">
    <property type="entry name" value="Glyco_trans_4_4"/>
    <property type="match status" value="1"/>
</dbReference>
<dbReference type="CDD" id="cd03794">
    <property type="entry name" value="GT4_WbuB-like"/>
    <property type="match status" value="1"/>
</dbReference>